<dbReference type="EMBL" id="MT143785">
    <property type="protein sequence ID" value="QJB02463.1"/>
    <property type="molecule type" value="Genomic_DNA"/>
</dbReference>
<dbReference type="EMBL" id="MT143598">
    <property type="protein sequence ID" value="QJA98659.1"/>
    <property type="molecule type" value="Genomic_DNA"/>
</dbReference>
<protein>
    <recommendedName>
        <fullName evidence="1">DUF6475 domain-containing protein</fullName>
    </recommendedName>
</protein>
<gene>
    <name evidence="2" type="ORF">MM171A01652_0010</name>
    <name evidence="3" type="ORF">MM171B01257_0009</name>
</gene>
<dbReference type="InterPro" id="IPR045521">
    <property type="entry name" value="DUF6475"/>
</dbReference>
<name>A0A6M3LXD2_9ZZZZ</name>
<sequence length="215" mass="25218">MTKQTFCKKLFILVEMFDVPMSGEKAEIYWERLKDYDDQQLEETFGRILDTCKFFPKIAEIKELIEGSPADKSLQAWQLALNAISKVGIYNSPQFEDKRITAAILDLDGWEKFCNTLTKDLPWKEKEFRERYNYHLKRPIPADTPDKLVGLIEANNRPLGYNDHRPDRDWWEKNYPGQPIPKVNCIPEPLQIGSEPPPYRQYQVTASFADGQWKK</sequence>
<organism evidence="2">
    <name type="scientific">viral metagenome</name>
    <dbReference type="NCBI Taxonomy" id="1070528"/>
    <lineage>
        <taxon>unclassified sequences</taxon>
        <taxon>metagenomes</taxon>
        <taxon>organismal metagenomes</taxon>
    </lineage>
</organism>
<evidence type="ECO:0000313" key="2">
    <source>
        <dbReference type="EMBL" id="QJA98659.1"/>
    </source>
</evidence>
<accession>A0A6M3LXD2</accession>
<reference evidence="2" key="1">
    <citation type="submission" date="2020-03" db="EMBL/GenBank/DDBJ databases">
        <title>The deep terrestrial virosphere.</title>
        <authorList>
            <person name="Holmfeldt K."/>
            <person name="Nilsson E."/>
            <person name="Simone D."/>
            <person name="Lopez-Fernandez M."/>
            <person name="Wu X."/>
            <person name="de Brujin I."/>
            <person name="Lundin D."/>
            <person name="Andersson A."/>
            <person name="Bertilsson S."/>
            <person name="Dopson M."/>
        </authorList>
    </citation>
    <scope>NUCLEOTIDE SEQUENCE</scope>
    <source>
        <strain evidence="2">MM171A01652</strain>
        <strain evidence="3">MM171B01257</strain>
    </source>
</reference>
<feature type="domain" description="DUF6475" evidence="1">
    <location>
        <begin position="95"/>
        <end position="166"/>
    </location>
</feature>
<dbReference type="AlphaFoldDB" id="A0A6M3LXD2"/>
<dbReference type="Pfam" id="PF20081">
    <property type="entry name" value="DUF6475"/>
    <property type="match status" value="1"/>
</dbReference>
<evidence type="ECO:0000313" key="3">
    <source>
        <dbReference type="EMBL" id="QJB02463.1"/>
    </source>
</evidence>
<evidence type="ECO:0000259" key="1">
    <source>
        <dbReference type="Pfam" id="PF20081"/>
    </source>
</evidence>
<proteinExistence type="predicted"/>